<name>A0A6C0CAT3_9ZZZZ</name>
<evidence type="ECO:0000313" key="1">
    <source>
        <dbReference type="EMBL" id="QHT01453.1"/>
    </source>
</evidence>
<dbReference type="InterPro" id="IPR036691">
    <property type="entry name" value="Endo/exonu/phosph_ase_sf"/>
</dbReference>
<dbReference type="GO" id="GO:0003824">
    <property type="term" value="F:catalytic activity"/>
    <property type="evidence" value="ECO:0007669"/>
    <property type="project" value="InterPro"/>
</dbReference>
<accession>A0A6C0CAT3</accession>
<dbReference type="AlphaFoldDB" id="A0A6C0CAT3"/>
<sequence>MKVLTYNISWESMTGRRTDWPFCNNNNDPSNSRHYMHCVENIATMIDNNGPYDFIGLQESANYKLLIKQSATLQTMKFKAHKSGPEDMVSFWDPIKHTLVDSVSGQFQSGRPWSALFFEDNICFLNVHAGHYNFIDLTRHLLKVVMLLEKHVEKSKKVKPDFRIIMAGDFNNIINKDYTRIVLSSKKFYLNPTRFTTFSRMSPRRKIHFDHIIDTKATPTQIYLPITAKLTSDHLPVIALLEA</sequence>
<organism evidence="1">
    <name type="scientific">viral metagenome</name>
    <dbReference type="NCBI Taxonomy" id="1070528"/>
    <lineage>
        <taxon>unclassified sequences</taxon>
        <taxon>metagenomes</taxon>
        <taxon>organismal metagenomes</taxon>
    </lineage>
</organism>
<dbReference type="EMBL" id="MN739373">
    <property type="protein sequence ID" value="QHT01453.1"/>
    <property type="molecule type" value="Genomic_DNA"/>
</dbReference>
<protein>
    <recommendedName>
        <fullName evidence="2">Endonuclease/exonuclease/phosphatase domain-containing protein</fullName>
    </recommendedName>
</protein>
<proteinExistence type="predicted"/>
<dbReference type="Gene3D" id="3.60.10.10">
    <property type="entry name" value="Endonuclease/exonuclease/phosphatase"/>
    <property type="match status" value="1"/>
</dbReference>
<dbReference type="SUPFAM" id="SSF56219">
    <property type="entry name" value="DNase I-like"/>
    <property type="match status" value="1"/>
</dbReference>
<reference evidence="1" key="1">
    <citation type="journal article" date="2020" name="Nature">
        <title>Giant virus diversity and host interactions through global metagenomics.</title>
        <authorList>
            <person name="Schulz F."/>
            <person name="Roux S."/>
            <person name="Paez-Espino D."/>
            <person name="Jungbluth S."/>
            <person name="Walsh D.A."/>
            <person name="Denef V.J."/>
            <person name="McMahon K.D."/>
            <person name="Konstantinidis K.T."/>
            <person name="Eloe-Fadrosh E.A."/>
            <person name="Kyrpides N.C."/>
            <person name="Woyke T."/>
        </authorList>
    </citation>
    <scope>NUCLEOTIDE SEQUENCE</scope>
    <source>
        <strain evidence="1">GVMAG-M-3300020192-26</strain>
    </source>
</reference>
<evidence type="ECO:0008006" key="2">
    <source>
        <dbReference type="Google" id="ProtNLM"/>
    </source>
</evidence>